<dbReference type="AlphaFoldDB" id="A0ABD3ZZE9"/>
<dbReference type="EMBL" id="JSXS01000013">
    <property type="protein sequence ID" value="KIL33425.1"/>
    <property type="molecule type" value="Genomic_DNA"/>
</dbReference>
<feature type="compositionally biased region" description="Basic and acidic residues" evidence="1">
    <location>
        <begin position="1"/>
        <end position="10"/>
    </location>
</feature>
<gene>
    <name evidence="2" type="ORF">B4067_4644</name>
</gene>
<feature type="region of interest" description="Disordered" evidence="1">
    <location>
        <begin position="1"/>
        <end position="21"/>
    </location>
</feature>
<evidence type="ECO:0000256" key="1">
    <source>
        <dbReference type="SAM" id="MobiDB-lite"/>
    </source>
</evidence>
<sequence>MSNKTNDLKGKIKRKNGSPASAFMSQFEDDINNDNIIDNNNNNNIDNDINNIINGNNDNERIQVGIYLDPEVVEALQPLSRKKKKSEFINKVLKKALKENGLL</sequence>
<reference evidence="2 3" key="1">
    <citation type="submission" date="2014-11" db="EMBL/GenBank/DDBJ databases">
        <title>Draft Genome Sequences of Nine Bacillus subtilis Strains that Form Spores with High Heat-Resistance.</title>
        <authorList>
            <person name="Krawcyk A.O."/>
            <person name="Berendsen E.M."/>
            <person name="de Jong A."/>
            <person name="Holsappel S."/>
            <person name="Eijlander R.T."/>
            <person name="Wells-Bennik M."/>
            <person name="Kuipers O.P."/>
        </authorList>
    </citation>
    <scope>NUCLEOTIDE SEQUENCE [LARGE SCALE GENOMIC DNA]</scope>
    <source>
        <strain evidence="2 3">B4067</strain>
    </source>
</reference>
<evidence type="ECO:0008006" key="4">
    <source>
        <dbReference type="Google" id="ProtNLM"/>
    </source>
</evidence>
<organism evidence="2 3">
    <name type="scientific">Bacillus subtilis subsp. subtilis</name>
    <dbReference type="NCBI Taxonomy" id="135461"/>
    <lineage>
        <taxon>Bacteria</taxon>
        <taxon>Bacillati</taxon>
        <taxon>Bacillota</taxon>
        <taxon>Bacilli</taxon>
        <taxon>Bacillales</taxon>
        <taxon>Bacillaceae</taxon>
        <taxon>Bacillus</taxon>
    </lineage>
</organism>
<proteinExistence type="predicted"/>
<accession>A0ABD3ZZE9</accession>
<dbReference type="Proteomes" id="UP000031970">
    <property type="component" value="Unassembled WGS sequence"/>
</dbReference>
<name>A0ABD3ZZE9_BACIU</name>
<evidence type="ECO:0000313" key="2">
    <source>
        <dbReference type="EMBL" id="KIL33425.1"/>
    </source>
</evidence>
<protein>
    <recommendedName>
        <fullName evidence="4">CopG family transcriptional regulator</fullName>
    </recommendedName>
</protein>
<dbReference type="RefSeq" id="WP_041052975.1">
    <property type="nucleotide sequence ID" value="NZ_JSXS01000013.1"/>
</dbReference>
<evidence type="ECO:0000313" key="3">
    <source>
        <dbReference type="Proteomes" id="UP000031970"/>
    </source>
</evidence>
<comment type="caution">
    <text evidence="2">The sequence shown here is derived from an EMBL/GenBank/DDBJ whole genome shotgun (WGS) entry which is preliminary data.</text>
</comment>